<accession>A0A1R2BPF6</accession>
<evidence type="ECO:0000313" key="1">
    <source>
        <dbReference type="EMBL" id="OMJ78658.1"/>
    </source>
</evidence>
<dbReference type="AlphaFoldDB" id="A0A1R2BPF6"/>
<evidence type="ECO:0000313" key="2">
    <source>
        <dbReference type="Proteomes" id="UP000187209"/>
    </source>
</evidence>
<gene>
    <name evidence="1" type="ORF">SteCoe_21461</name>
</gene>
<sequence>MLALMLILAQALSKKIKLGITTTVVDGYQDVYYDITLQNDNGNLLEESNVKIVLYFMDQRTLISENWIVYSSNGKVNGKVTACCNNVVSLNAEADGYTTGISELINRGDRTCFHFHPPNGNVLTQLIDYEVHISLDLFNPISNFSPSFLEVNGNQVVSYRVGTHTSSKLDLYLIFESVFEEKLFITYGDYHTTWTNLKIKCDYKLDLTFPDGYPLYSNLPFSLSVSVLNYLTGENSNSNEIFSVKITLTPENSLLGTTVKNTANGAALFENLIISQAGDYNIKAKTTGLCRGYLDLTVSPPLALKATLVTNSVSNI</sequence>
<name>A0A1R2BPF6_9CILI</name>
<protein>
    <submittedName>
        <fullName evidence="1">Uncharacterized protein</fullName>
    </submittedName>
</protein>
<proteinExistence type="predicted"/>
<comment type="caution">
    <text evidence="1">The sequence shown here is derived from an EMBL/GenBank/DDBJ whole genome shotgun (WGS) entry which is preliminary data.</text>
</comment>
<organism evidence="1 2">
    <name type="scientific">Stentor coeruleus</name>
    <dbReference type="NCBI Taxonomy" id="5963"/>
    <lineage>
        <taxon>Eukaryota</taxon>
        <taxon>Sar</taxon>
        <taxon>Alveolata</taxon>
        <taxon>Ciliophora</taxon>
        <taxon>Postciliodesmatophora</taxon>
        <taxon>Heterotrichea</taxon>
        <taxon>Heterotrichida</taxon>
        <taxon>Stentoridae</taxon>
        <taxon>Stentor</taxon>
    </lineage>
</organism>
<reference evidence="1 2" key="1">
    <citation type="submission" date="2016-11" db="EMBL/GenBank/DDBJ databases">
        <title>The macronuclear genome of Stentor coeruleus: a giant cell with tiny introns.</title>
        <authorList>
            <person name="Slabodnick M."/>
            <person name="Ruby J.G."/>
            <person name="Reiff S.B."/>
            <person name="Swart E.C."/>
            <person name="Gosai S."/>
            <person name="Prabakaran S."/>
            <person name="Witkowska E."/>
            <person name="Larue G.E."/>
            <person name="Fisher S."/>
            <person name="Freeman R.M."/>
            <person name="Gunawardena J."/>
            <person name="Chu W."/>
            <person name="Stover N.A."/>
            <person name="Gregory B.D."/>
            <person name="Nowacki M."/>
            <person name="Derisi J."/>
            <person name="Roy S.W."/>
            <person name="Marshall W.F."/>
            <person name="Sood P."/>
        </authorList>
    </citation>
    <scope>NUCLEOTIDE SEQUENCE [LARGE SCALE GENOMIC DNA]</scope>
    <source>
        <strain evidence="1">WM001</strain>
    </source>
</reference>
<dbReference type="Proteomes" id="UP000187209">
    <property type="component" value="Unassembled WGS sequence"/>
</dbReference>
<dbReference type="EMBL" id="MPUH01000510">
    <property type="protein sequence ID" value="OMJ78658.1"/>
    <property type="molecule type" value="Genomic_DNA"/>
</dbReference>
<keyword evidence="2" id="KW-1185">Reference proteome</keyword>